<reference evidence="2" key="2">
    <citation type="journal article" date="2022" name="Sci. Rep.">
        <title>In silico prediction of the enzymes involved in the degradation of the herbicide molinate by Gulosibacter molinativorax ON4T.</title>
        <authorList>
            <person name="Lopes A.R."/>
            <person name="Bunin E."/>
            <person name="Viana A.T."/>
            <person name="Froufe H."/>
            <person name="Munoz-Merida A."/>
            <person name="Pinho D."/>
            <person name="Figueiredo J."/>
            <person name="Barroso C."/>
            <person name="Vaz-Moreira I."/>
            <person name="Bellanger X."/>
            <person name="Egas C."/>
            <person name="Nunes O.C."/>
        </authorList>
    </citation>
    <scope>NUCLEOTIDE SEQUENCE</scope>
    <source>
        <strain evidence="2">ON4</strain>
    </source>
</reference>
<feature type="transmembrane region" description="Helical" evidence="1">
    <location>
        <begin position="277"/>
        <end position="297"/>
    </location>
</feature>
<feature type="transmembrane region" description="Helical" evidence="1">
    <location>
        <begin position="206"/>
        <end position="226"/>
    </location>
</feature>
<dbReference type="InterPro" id="IPR036259">
    <property type="entry name" value="MFS_trans_sf"/>
</dbReference>
<feature type="transmembrane region" description="Helical" evidence="1">
    <location>
        <begin position="175"/>
        <end position="194"/>
    </location>
</feature>
<comment type="caution">
    <text evidence="2">The sequence shown here is derived from an EMBL/GenBank/DDBJ whole genome shotgun (WGS) entry which is preliminary data.</text>
</comment>
<keyword evidence="1" id="KW-0812">Transmembrane</keyword>
<keyword evidence="3" id="KW-1185">Reference proteome</keyword>
<dbReference type="Pfam" id="PF07690">
    <property type="entry name" value="MFS_1"/>
    <property type="match status" value="1"/>
</dbReference>
<accession>A0ABT7C8I2</accession>
<feature type="transmembrane region" description="Helical" evidence="1">
    <location>
        <begin position="401"/>
        <end position="423"/>
    </location>
</feature>
<keyword evidence="1" id="KW-0472">Membrane</keyword>
<feature type="transmembrane region" description="Helical" evidence="1">
    <location>
        <begin position="334"/>
        <end position="356"/>
    </location>
</feature>
<dbReference type="SUPFAM" id="SSF103473">
    <property type="entry name" value="MFS general substrate transporter"/>
    <property type="match status" value="1"/>
</dbReference>
<dbReference type="EMBL" id="PXVD01000013">
    <property type="protein sequence ID" value="MDJ1371495.1"/>
    <property type="molecule type" value="Genomic_DNA"/>
</dbReference>
<protein>
    <submittedName>
        <fullName evidence="2">MFS transporter</fullName>
    </submittedName>
</protein>
<dbReference type="Proteomes" id="UP001170379">
    <property type="component" value="Unassembled WGS sequence"/>
</dbReference>
<reference evidence="2" key="1">
    <citation type="submission" date="2018-03" db="EMBL/GenBank/DDBJ databases">
        <authorList>
            <person name="Nunes O.C."/>
            <person name="Lopes A.R."/>
            <person name="Froufe H."/>
            <person name="Munoz-Merida A."/>
            <person name="Barroso C."/>
            <person name="Egas C."/>
        </authorList>
    </citation>
    <scope>NUCLEOTIDE SEQUENCE</scope>
    <source>
        <strain evidence="2">ON4</strain>
    </source>
</reference>
<dbReference type="PANTHER" id="PTHR23526">
    <property type="entry name" value="INTEGRAL MEMBRANE TRANSPORT PROTEIN-RELATED"/>
    <property type="match status" value="1"/>
</dbReference>
<feature type="transmembrane region" description="Helical" evidence="1">
    <location>
        <begin position="429"/>
        <end position="449"/>
    </location>
</feature>
<evidence type="ECO:0000313" key="3">
    <source>
        <dbReference type="Proteomes" id="UP001170379"/>
    </source>
</evidence>
<organism evidence="2 3">
    <name type="scientific">Gulosibacter molinativorax</name>
    <dbReference type="NCBI Taxonomy" id="256821"/>
    <lineage>
        <taxon>Bacteria</taxon>
        <taxon>Bacillati</taxon>
        <taxon>Actinomycetota</taxon>
        <taxon>Actinomycetes</taxon>
        <taxon>Micrococcales</taxon>
        <taxon>Microbacteriaceae</taxon>
        <taxon>Gulosibacter</taxon>
    </lineage>
</organism>
<proteinExistence type="predicted"/>
<dbReference type="InterPro" id="IPR052528">
    <property type="entry name" value="Sugar_transport-like"/>
</dbReference>
<dbReference type="PANTHER" id="PTHR23526:SF2">
    <property type="entry name" value="MAJOR FACILITATOR SUPERFAMILY (MFS) PROFILE DOMAIN-CONTAINING PROTEIN"/>
    <property type="match status" value="1"/>
</dbReference>
<dbReference type="Gene3D" id="1.20.1250.20">
    <property type="entry name" value="MFS general substrate transporter like domains"/>
    <property type="match status" value="1"/>
</dbReference>
<dbReference type="InterPro" id="IPR011701">
    <property type="entry name" value="MFS"/>
</dbReference>
<evidence type="ECO:0000313" key="2">
    <source>
        <dbReference type="EMBL" id="MDJ1371495.1"/>
    </source>
</evidence>
<evidence type="ECO:0000256" key="1">
    <source>
        <dbReference type="SAM" id="Phobius"/>
    </source>
</evidence>
<sequence length="456" mass="47669">MQNGNEFTATKAERLYSRVMKRNPEAEKKLPEEVRRNVPSNGLKQIFATALQSAGDQTVNASTVLPWLFSVLGVPPALTGLLVPIRESGSMLPQAALTPRVVRVRYRKWIFVVGSLIQAAAAAIMAGTAALASGLTAGIIIVLAMAVFAYGRCLTSIASKDVQGRTIPKGERGQINGLATTAAGLVAITIGVAIRLIGGDNLTAGQIAWLLALGAVLWVFVAWIYAGIREPAGESEAEQSKSAEPESDKPKGNWFTDTVALLREDARFRQFVSVRSLLLVSSLSPPFIVTLSIQHGAGSLAGLGGYIIASGLASLLGGRMFGRFADRSSNRLMSVGAGVASAVVIAVVLATIIPGFSGAGPAGELFFIAAYFAITLMHTGVRVGRKTYVVDMAEGDLRTKYVAVSNSAMGVILLIVGGISSLLALIHVIWALLFLAAMGLVGVVAGARLPDVSSGK</sequence>
<keyword evidence="1" id="KW-1133">Transmembrane helix</keyword>
<feature type="transmembrane region" description="Helical" evidence="1">
    <location>
        <begin position="362"/>
        <end position="381"/>
    </location>
</feature>
<feature type="transmembrane region" description="Helical" evidence="1">
    <location>
        <begin position="106"/>
        <end position="126"/>
    </location>
</feature>
<gene>
    <name evidence="2" type="ORF">C7K25_08965</name>
</gene>
<name>A0ABT7C8I2_9MICO</name>
<feature type="transmembrane region" description="Helical" evidence="1">
    <location>
        <begin position="132"/>
        <end position="154"/>
    </location>
</feature>
<feature type="transmembrane region" description="Helical" evidence="1">
    <location>
        <begin position="303"/>
        <end position="322"/>
    </location>
</feature>